<dbReference type="FunFam" id="1.10.1900.20:FF:000001">
    <property type="entry name" value="50S ribosomal protein L20"/>
    <property type="match status" value="1"/>
</dbReference>
<dbReference type="Pfam" id="PF00453">
    <property type="entry name" value="Ribosomal_L20"/>
    <property type="match status" value="1"/>
</dbReference>
<protein>
    <recommendedName>
        <fullName evidence="5">50S ribosomal protein L20</fullName>
    </recommendedName>
</protein>
<dbReference type="HAMAP" id="MF_00382">
    <property type="entry name" value="Ribosomal_bL20"/>
    <property type="match status" value="1"/>
</dbReference>
<proteinExistence type="inferred from homology"/>
<keyword evidence="7" id="KW-1185">Reference proteome</keyword>
<dbReference type="RefSeq" id="XP_067815434.1">
    <property type="nucleotide sequence ID" value="XM_067966483.1"/>
</dbReference>
<dbReference type="GO" id="GO:0003735">
    <property type="term" value="F:structural constituent of ribosome"/>
    <property type="evidence" value="ECO:0007669"/>
    <property type="project" value="InterPro"/>
</dbReference>
<dbReference type="GeneID" id="94352154"/>
<evidence type="ECO:0000313" key="7">
    <source>
        <dbReference type="Proteomes" id="UP000294530"/>
    </source>
</evidence>
<comment type="caution">
    <text evidence="6">The sequence shown here is derived from an EMBL/GenBank/DDBJ whole genome shotgun (WGS) entry which is preliminary data.</text>
</comment>
<dbReference type="GO" id="GO:0005840">
    <property type="term" value="C:ribosome"/>
    <property type="evidence" value="ECO:0007669"/>
    <property type="project" value="UniProtKB-KW"/>
</dbReference>
<dbReference type="Gene3D" id="1.10.1900.20">
    <property type="entry name" value="Ribosomal protein L20"/>
    <property type="match status" value="1"/>
</dbReference>
<dbReference type="PRINTS" id="PR00062">
    <property type="entry name" value="RIBOSOMALL20"/>
</dbReference>
<dbReference type="CDD" id="cd07026">
    <property type="entry name" value="Ribosomal_L20"/>
    <property type="match status" value="1"/>
</dbReference>
<dbReference type="KEGG" id="blac:94352154"/>
<dbReference type="GO" id="GO:1990904">
    <property type="term" value="C:ribonucleoprotein complex"/>
    <property type="evidence" value="ECO:0007669"/>
    <property type="project" value="UniProtKB-KW"/>
</dbReference>
<evidence type="ECO:0000256" key="4">
    <source>
        <dbReference type="RuleBase" id="RU000561"/>
    </source>
</evidence>
<comment type="similarity">
    <text evidence="1 4">Belongs to the bacterial ribosomal protein bL20 family.</text>
</comment>
<reference evidence="6 7" key="1">
    <citation type="journal article" date="2021" name="Genome Biol.">
        <title>AFLAP: assembly-free linkage analysis pipeline using k-mers from genome sequencing data.</title>
        <authorList>
            <person name="Fletcher K."/>
            <person name="Zhang L."/>
            <person name="Gil J."/>
            <person name="Han R."/>
            <person name="Cavanaugh K."/>
            <person name="Michelmore R."/>
        </authorList>
    </citation>
    <scope>NUCLEOTIDE SEQUENCE [LARGE SCALE GENOMIC DNA]</scope>
    <source>
        <strain evidence="6 7">SF5</strain>
    </source>
</reference>
<keyword evidence="5" id="KW-0694">RNA-binding</keyword>
<dbReference type="GO" id="GO:0019843">
    <property type="term" value="F:rRNA binding"/>
    <property type="evidence" value="ECO:0007669"/>
    <property type="project" value="UniProtKB-KW"/>
</dbReference>
<dbReference type="Gene3D" id="6.10.160.10">
    <property type="match status" value="1"/>
</dbReference>
<keyword evidence="2 4" id="KW-0689">Ribosomal protein</keyword>
<evidence type="ECO:0000313" key="6">
    <source>
        <dbReference type="EMBL" id="TDH65935.1"/>
    </source>
</evidence>
<gene>
    <name evidence="6" type="ORF">CCR75_008431</name>
</gene>
<evidence type="ECO:0000256" key="5">
    <source>
        <dbReference type="RuleBase" id="RU004311"/>
    </source>
</evidence>
<dbReference type="GO" id="GO:0006412">
    <property type="term" value="P:translation"/>
    <property type="evidence" value="ECO:0007669"/>
    <property type="project" value="InterPro"/>
</dbReference>
<sequence length="123" mass="14088">MSWGKHKKILAMAKGYRGRANSCYRTAINRVEKGLQYQYRDRKQKKREMRSLWIQKINAGARQENLSYSRLYGIMNGSGIELNRKVLADIAATEPFSFKSVLDVVKQMEGVNSSGIAKLSERN</sequence>
<dbReference type="PANTHER" id="PTHR10986">
    <property type="entry name" value="39S RIBOSOMAL PROTEIN L20"/>
    <property type="match status" value="1"/>
</dbReference>
<dbReference type="OrthoDB" id="10251781at2759"/>
<dbReference type="NCBIfam" id="TIGR01032">
    <property type="entry name" value="rplT_bact"/>
    <property type="match status" value="1"/>
</dbReference>
<dbReference type="InterPro" id="IPR035566">
    <property type="entry name" value="Ribosomal_protein_bL20_C"/>
</dbReference>
<dbReference type="InterPro" id="IPR005813">
    <property type="entry name" value="Ribosomal_bL20"/>
</dbReference>
<keyword evidence="3 4" id="KW-0687">Ribonucleoprotein</keyword>
<evidence type="ECO:0000256" key="1">
    <source>
        <dbReference type="ARBA" id="ARBA00007698"/>
    </source>
</evidence>
<dbReference type="AlphaFoldDB" id="A0A976FFT1"/>
<dbReference type="Proteomes" id="UP000294530">
    <property type="component" value="Unassembled WGS sequence"/>
</dbReference>
<evidence type="ECO:0000256" key="3">
    <source>
        <dbReference type="ARBA" id="ARBA00023274"/>
    </source>
</evidence>
<name>A0A976FFT1_BRELC</name>
<accession>A0A976FFT1</accession>
<comment type="function">
    <text evidence="5">Binds directly to 23S ribosomal RNA and is necessary for the in vitro assembly process of the 50S ribosomal subunit. It is not involved in the protein synthesizing functions of that subunit.</text>
</comment>
<evidence type="ECO:0000256" key="2">
    <source>
        <dbReference type="ARBA" id="ARBA00022980"/>
    </source>
</evidence>
<keyword evidence="5" id="KW-0699">rRNA-binding</keyword>
<dbReference type="EMBL" id="SHOA02000001">
    <property type="protein sequence ID" value="TDH65935.1"/>
    <property type="molecule type" value="Genomic_DNA"/>
</dbReference>
<organism evidence="6 7">
    <name type="scientific">Bremia lactucae</name>
    <name type="common">Lettuce downy mildew</name>
    <dbReference type="NCBI Taxonomy" id="4779"/>
    <lineage>
        <taxon>Eukaryota</taxon>
        <taxon>Sar</taxon>
        <taxon>Stramenopiles</taxon>
        <taxon>Oomycota</taxon>
        <taxon>Peronosporomycetes</taxon>
        <taxon>Peronosporales</taxon>
        <taxon>Peronosporaceae</taxon>
        <taxon>Bremia</taxon>
    </lineage>
</organism>
<dbReference type="SUPFAM" id="SSF74731">
    <property type="entry name" value="Ribosomal protein L20"/>
    <property type="match status" value="1"/>
</dbReference>